<comment type="subcellular location">
    <subcellularLocation>
        <location evidence="1">Nucleus</location>
    </subcellularLocation>
</comment>
<dbReference type="SMART" id="SM00341">
    <property type="entry name" value="HRDC"/>
    <property type="match status" value="1"/>
</dbReference>
<keyword evidence="5" id="KW-0271">Exosome</keyword>
<evidence type="ECO:0000256" key="3">
    <source>
        <dbReference type="ARBA" id="ARBA00022722"/>
    </source>
</evidence>
<proteinExistence type="inferred from homology"/>
<feature type="compositionally biased region" description="Low complexity" evidence="9">
    <location>
        <begin position="907"/>
        <end position="926"/>
    </location>
</feature>
<evidence type="ECO:0000256" key="7">
    <source>
        <dbReference type="ARBA" id="ARBA00023242"/>
    </source>
</evidence>
<dbReference type="InParanoid" id="A0A0D1BVI7"/>
<dbReference type="GO" id="GO:0071039">
    <property type="term" value="P:nuclear polyadenylation-dependent CUT catabolic process"/>
    <property type="evidence" value="ECO:0000318"/>
    <property type="project" value="GO_Central"/>
</dbReference>
<dbReference type="EMBL" id="CM003160">
    <property type="protein sequence ID" value="KIS66042.1"/>
    <property type="molecule type" value="Genomic_DNA"/>
</dbReference>
<dbReference type="InterPro" id="IPR036397">
    <property type="entry name" value="RNaseH_sf"/>
</dbReference>
<evidence type="ECO:0000313" key="11">
    <source>
        <dbReference type="EMBL" id="KIS66042.1"/>
    </source>
</evidence>
<dbReference type="Proteomes" id="UP000000561">
    <property type="component" value="Chromosome 21"/>
</dbReference>
<keyword evidence="6" id="KW-0269">Exonuclease</keyword>
<gene>
    <name evidence="11" type="ORF">UMAG_11213</name>
</gene>
<evidence type="ECO:0000256" key="4">
    <source>
        <dbReference type="ARBA" id="ARBA00022801"/>
    </source>
</evidence>
<evidence type="ECO:0000256" key="6">
    <source>
        <dbReference type="ARBA" id="ARBA00022839"/>
    </source>
</evidence>
<dbReference type="RefSeq" id="XP_011392493.1">
    <property type="nucleotide sequence ID" value="XM_011394191.1"/>
</dbReference>
<dbReference type="InterPro" id="IPR010997">
    <property type="entry name" value="HRDC-like_sf"/>
</dbReference>
<dbReference type="InterPro" id="IPR002562">
    <property type="entry name" value="3'-5'_exonuclease_dom"/>
</dbReference>
<feature type="region of interest" description="Disordered" evidence="9">
    <location>
        <begin position="876"/>
        <end position="1036"/>
    </location>
</feature>
<feature type="compositionally biased region" description="Low complexity" evidence="9">
    <location>
        <begin position="992"/>
        <end position="1001"/>
    </location>
</feature>
<feature type="compositionally biased region" description="Basic and acidic residues" evidence="9">
    <location>
        <begin position="1002"/>
        <end position="1024"/>
    </location>
</feature>
<dbReference type="Gene3D" id="3.30.420.10">
    <property type="entry name" value="Ribonuclease H-like superfamily/Ribonuclease H"/>
    <property type="match status" value="1"/>
</dbReference>
<evidence type="ECO:0000313" key="12">
    <source>
        <dbReference type="Proteomes" id="UP000000561"/>
    </source>
</evidence>
<dbReference type="FunFam" id="3.30.420.10:FF:000059">
    <property type="entry name" value="Exosome complex exonuclease Rrp6"/>
    <property type="match status" value="1"/>
</dbReference>
<keyword evidence="4" id="KW-0378">Hydrolase</keyword>
<evidence type="ECO:0000259" key="10">
    <source>
        <dbReference type="PROSITE" id="PS50967"/>
    </source>
</evidence>
<comment type="similarity">
    <text evidence="8">Belongs to the exosome component 10/RRP6 family.</text>
</comment>
<feature type="region of interest" description="Disordered" evidence="9">
    <location>
        <begin position="1"/>
        <end position="45"/>
    </location>
</feature>
<sequence length="1036" mass="113194">MVATSKRSAASTQSCTTAPRLASSCSSASVASTPEPAASTLPDPKTHLSSYLEKLQSALQPLTRNAAAIPNHGDLAFHRSMDRKLAKKLDSESDRVLHSISQLVGWIASDPRAPTIPLANRAASSSNSSSHSTNSRNPSVDVNLHLADVTTNQSFASNLGELVDHLLESADTCLDEYTGKLAPRKLGSAAEENAASGNAAGEIGTSSRLQAMTAVQNGKALPKTGNLPSWVLNAPISPPQRHFTRKPDNSADSIWLPHLKYGKPNAKVALGHVHPPRFNADGTPIPRGPRRGMYCAEGDPLDNPYHHEIMHADPPSHALSKPDPVAKDNPPPALNEKDPWLSTDACPFQWVSTKQQIEQLRDHLDEPRVNEIAIDLEHHSYRTYQGIVCLMQLSTRWGDWIIDTLSDDVRQHAELLNSSFTNPDKVKVLHGANHDVLWLQRDLGLYLVNLFDTYHATNVLMFPSHGLNYLMARYCNFDADKRYQLADWRIRPLPKEMLYYARSDTHTLLFIYDNLRHELMEAGGIDAIRQVFIRSKQVATATYAKEQWDTDGETREGWRTVWRKWGGEAALGTEHRKEVSQMKKEERLVRALHRWRDTVAREEDESPRYILGANNLMMLAARAPTTKQGVLACIPPNATGLKKRIDELASLIMAEVADWQKDQQARRDESKQRLSAALLNSDNKHGELDQEMDAGEAIRRDAVVKPVTNQQDTTKTSNVGTLPSISAWSRVTGADEQVDVSVWSDATTTGGSASDRRAVASRFGGAVRSLASNLFGRSNASATRAAAAVSHSNLSSSSSKLFGTSAPLIRDRDTCSTAQVDSVKAGFIGQVEVFLGNPVSSVPERGDIMMQPDSVAFVPSGDRATCTARVNAFCSTEASQRAPTPAEAADDDDDDGSSEKDDYIIVSTTANSKKSKNKPNSSACKPESTAPSKKELKKKRKAEEAAGALATDSTTSAHTKKRKGKFQGEFDFSSTRDALQAAASETKQHGASPSNKQSGSSSKRDGSKPRTKDHDAAVFRQPRDRARRKTGMGSTM</sequence>
<dbReference type="InterPro" id="IPR049559">
    <property type="entry name" value="Rrp6p-like_exo"/>
</dbReference>
<dbReference type="InterPro" id="IPR012588">
    <property type="entry name" value="Exosome-assoc_fac_Rrp6_N"/>
</dbReference>
<dbReference type="GO" id="GO:0071035">
    <property type="term" value="P:nuclear polyadenylation-dependent rRNA catabolic process"/>
    <property type="evidence" value="ECO:0000318"/>
    <property type="project" value="GO_Central"/>
</dbReference>
<dbReference type="PANTHER" id="PTHR12124">
    <property type="entry name" value="POLYMYOSITIS/SCLERODERMA AUTOANTIGEN-RELATED"/>
    <property type="match status" value="1"/>
</dbReference>
<feature type="compositionally biased region" description="Low complexity" evidence="9">
    <location>
        <begin position="119"/>
        <end position="139"/>
    </location>
</feature>
<dbReference type="SMART" id="SM00474">
    <property type="entry name" value="35EXOc"/>
    <property type="match status" value="1"/>
</dbReference>
<dbReference type="GO" id="GO:0000467">
    <property type="term" value="P:exonucleolytic trimming to generate mature 3'-end of 5.8S rRNA from tricistronic rRNA transcript (SSU-rRNA, 5.8S rRNA, LSU-rRNA)"/>
    <property type="evidence" value="ECO:0000318"/>
    <property type="project" value="GO_Central"/>
</dbReference>
<protein>
    <recommendedName>
        <fullName evidence="10">HRDC domain-containing protein</fullName>
    </recommendedName>
</protein>
<dbReference type="Pfam" id="PF08066">
    <property type="entry name" value="PMC2NT"/>
    <property type="match status" value="1"/>
</dbReference>
<evidence type="ECO:0000256" key="5">
    <source>
        <dbReference type="ARBA" id="ARBA00022835"/>
    </source>
</evidence>
<dbReference type="InterPro" id="IPR002121">
    <property type="entry name" value="HRDC_dom"/>
</dbReference>
<feature type="region of interest" description="Disordered" evidence="9">
    <location>
        <begin position="311"/>
        <end position="335"/>
    </location>
</feature>
<keyword evidence="2" id="KW-0698">rRNA processing</keyword>
<dbReference type="InterPro" id="IPR012337">
    <property type="entry name" value="RNaseH-like_sf"/>
</dbReference>
<dbReference type="KEGG" id="uma:UMAG_11213"/>
<dbReference type="GO" id="GO:0071040">
    <property type="term" value="P:nuclear polyadenylation-dependent antisense transcript catabolic process"/>
    <property type="evidence" value="ECO:0000318"/>
    <property type="project" value="GO_Central"/>
</dbReference>
<dbReference type="GO" id="GO:0071038">
    <property type="term" value="P:TRAMP-dependent tRNA surveillance pathway"/>
    <property type="evidence" value="ECO:0000318"/>
    <property type="project" value="GO_Central"/>
</dbReference>
<dbReference type="STRING" id="237631.A0A0D1BVI7"/>
<dbReference type="CDD" id="cd06147">
    <property type="entry name" value="Rrp6p_like_exo"/>
    <property type="match status" value="1"/>
</dbReference>
<dbReference type="PANTHER" id="PTHR12124:SF47">
    <property type="entry name" value="EXOSOME COMPONENT 10"/>
    <property type="match status" value="1"/>
</dbReference>
<organism evidence="11 12">
    <name type="scientific">Mycosarcoma maydis</name>
    <name type="common">Corn smut fungus</name>
    <name type="synonym">Ustilago maydis</name>
    <dbReference type="NCBI Taxonomy" id="5270"/>
    <lineage>
        <taxon>Eukaryota</taxon>
        <taxon>Fungi</taxon>
        <taxon>Dikarya</taxon>
        <taxon>Basidiomycota</taxon>
        <taxon>Ustilaginomycotina</taxon>
        <taxon>Ustilaginomycetes</taxon>
        <taxon>Ustilaginales</taxon>
        <taxon>Ustilaginaceae</taxon>
        <taxon>Mycosarcoma</taxon>
    </lineage>
</organism>
<dbReference type="GO" id="GO:0071051">
    <property type="term" value="P:poly(A)-dependent snoRNA 3'-end processing"/>
    <property type="evidence" value="ECO:0000318"/>
    <property type="project" value="GO_Central"/>
</dbReference>
<feature type="compositionally biased region" description="Polar residues" evidence="9">
    <location>
        <begin position="972"/>
        <end position="991"/>
    </location>
</feature>
<name>A0A0D1BVI7_MYCMD</name>
<evidence type="ECO:0000256" key="2">
    <source>
        <dbReference type="ARBA" id="ARBA00022552"/>
    </source>
</evidence>
<keyword evidence="3" id="KW-0540">Nuclease</keyword>
<dbReference type="SUPFAM" id="SSF53098">
    <property type="entry name" value="Ribonuclease H-like"/>
    <property type="match status" value="1"/>
</dbReference>
<dbReference type="GO" id="GO:0005730">
    <property type="term" value="C:nucleolus"/>
    <property type="evidence" value="ECO:0000318"/>
    <property type="project" value="GO_Central"/>
</dbReference>
<keyword evidence="12" id="KW-1185">Reference proteome</keyword>
<dbReference type="GO" id="GO:0071036">
    <property type="term" value="P:nuclear polyadenylation-dependent snoRNA catabolic process"/>
    <property type="evidence" value="ECO:0000318"/>
    <property type="project" value="GO_Central"/>
</dbReference>
<dbReference type="FunCoup" id="A0A0D1BVI7">
    <property type="interactions" value="695"/>
</dbReference>
<feature type="compositionally biased region" description="Polar residues" evidence="9">
    <location>
        <begin position="1"/>
        <end position="17"/>
    </location>
</feature>
<dbReference type="GeneID" id="23567123"/>
<dbReference type="GO" id="GO:0000176">
    <property type="term" value="C:nuclear exosome (RNase complex)"/>
    <property type="evidence" value="ECO:0000318"/>
    <property type="project" value="GO_Central"/>
</dbReference>
<dbReference type="Pfam" id="PF00570">
    <property type="entry name" value="HRDC"/>
    <property type="match status" value="1"/>
</dbReference>
<dbReference type="InterPro" id="IPR044876">
    <property type="entry name" value="HRDC_dom_sf"/>
</dbReference>
<reference evidence="11 12" key="1">
    <citation type="journal article" date="2006" name="Nature">
        <title>Insights from the genome of the biotrophic fungal plant pathogen Ustilago maydis.</title>
        <authorList>
            <person name="Kamper J."/>
            <person name="Kahmann R."/>
            <person name="Bolker M."/>
            <person name="Ma L.J."/>
            <person name="Brefort T."/>
            <person name="Saville B.J."/>
            <person name="Banuett F."/>
            <person name="Kronstad J.W."/>
            <person name="Gold S.E."/>
            <person name="Muller O."/>
            <person name="Perlin M.H."/>
            <person name="Wosten H.A."/>
            <person name="de Vries R."/>
            <person name="Ruiz-Herrera J."/>
            <person name="Reynaga-Pena C.G."/>
            <person name="Snetselaar K."/>
            <person name="McCann M."/>
            <person name="Perez-Martin J."/>
            <person name="Feldbrugge M."/>
            <person name="Basse C.W."/>
            <person name="Steinberg G."/>
            <person name="Ibeas J.I."/>
            <person name="Holloman W."/>
            <person name="Guzman P."/>
            <person name="Farman M."/>
            <person name="Stajich J.E."/>
            <person name="Sentandreu R."/>
            <person name="Gonzalez-Prieto J.M."/>
            <person name="Kennell J.C."/>
            <person name="Molina L."/>
            <person name="Schirawski J."/>
            <person name="Mendoza-Mendoza A."/>
            <person name="Greilinger D."/>
            <person name="Munch K."/>
            <person name="Rossel N."/>
            <person name="Scherer M."/>
            <person name="Vranes M."/>
            <person name="Ladendorf O."/>
            <person name="Vincon V."/>
            <person name="Fuchs U."/>
            <person name="Sandrock B."/>
            <person name="Meng S."/>
            <person name="Ho E.C."/>
            <person name="Cahill M.J."/>
            <person name="Boyce K.J."/>
            <person name="Klose J."/>
            <person name="Klosterman S.J."/>
            <person name="Deelstra H.J."/>
            <person name="Ortiz-Castellanos L."/>
            <person name="Li W."/>
            <person name="Sanchez-Alonso P."/>
            <person name="Schreier P.H."/>
            <person name="Hauser-Hahn I."/>
            <person name="Vaupel M."/>
            <person name="Koopmann E."/>
            <person name="Friedrich G."/>
            <person name="Voss H."/>
            <person name="Schluter T."/>
            <person name="Margolis J."/>
            <person name="Platt D."/>
            <person name="Swimmer C."/>
            <person name="Gnirke A."/>
            <person name="Chen F."/>
            <person name="Vysotskaia V."/>
            <person name="Mannhaupt G."/>
            <person name="Guldener U."/>
            <person name="Munsterkotter M."/>
            <person name="Haase D."/>
            <person name="Oesterheld M."/>
            <person name="Mewes H.W."/>
            <person name="Mauceli E.W."/>
            <person name="DeCaprio D."/>
            <person name="Wade C.M."/>
            <person name="Butler J."/>
            <person name="Young S."/>
            <person name="Jaffe D.B."/>
            <person name="Calvo S."/>
            <person name="Nusbaum C."/>
            <person name="Galagan J."/>
            <person name="Birren B.W."/>
        </authorList>
    </citation>
    <scope>NUCLEOTIDE SEQUENCE [LARGE SCALE GENOMIC DNA]</scope>
    <source>
        <strain evidence="12">DSM 14603 / FGSC 9021 / UM521</strain>
    </source>
</reference>
<dbReference type="GO" id="GO:0000175">
    <property type="term" value="F:3'-5'-RNA exonuclease activity"/>
    <property type="evidence" value="ECO:0000318"/>
    <property type="project" value="GO_Central"/>
</dbReference>
<dbReference type="eggNOG" id="KOG2206">
    <property type="taxonomic scope" value="Eukaryota"/>
</dbReference>
<dbReference type="GO" id="GO:0071044">
    <property type="term" value="P:histone mRNA catabolic process"/>
    <property type="evidence" value="ECO:0000318"/>
    <property type="project" value="GO_Central"/>
</dbReference>
<dbReference type="AlphaFoldDB" id="A0A0D1BVI7"/>
<dbReference type="PROSITE" id="PS50967">
    <property type="entry name" value="HRDC"/>
    <property type="match status" value="1"/>
</dbReference>
<dbReference type="OrthoDB" id="2250022at2759"/>
<dbReference type="GO" id="GO:0000166">
    <property type="term" value="F:nucleotide binding"/>
    <property type="evidence" value="ECO:0007669"/>
    <property type="project" value="InterPro"/>
</dbReference>
<feature type="compositionally biased region" description="Low complexity" evidence="9">
    <location>
        <begin position="22"/>
        <end position="32"/>
    </location>
</feature>
<feature type="region of interest" description="Disordered" evidence="9">
    <location>
        <begin position="118"/>
        <end position="139"/>
    </location>
</feature>
<dbReference type="InterPro" id="IPR045092">
    <property type="entry name" value="Rrp6-like"/>
</dbReference>
<dbReference type="GO" id="GO:0071037">
    <property type="term" value="P:nuclear polyadenylation-dependent snRNA catabolic process"/>
    <property type="evidence" value="ECO:0000318"/>
    <property type="project" value="GO_Central"/>
</dbReference>
<dbReference type="VEuPathDB" id="FungiDB:UMAG_11213"/>
<evidence type="ECO:0000256" key="1">
    <source>
        <dbReference type="ARBA" id="ARBA00004123"/>
    </source>
</evidence>
<keyword evidence="7" id="KW-0539">Nucleus</keyword>
<dbReference type="Gene3D" id="1.10.150.80">
    <property type="entry name" value="HRDC domain"/>
    <property type="match status" value="1"/>
</dbReference>
<feature type="domain" description="HRDC" evidence="10">
    <location>
        <begin position="582"/>
        <end position="666"/>
    </location>
</feature>
<dbReference type="Pfam" id="PF01612">
    <property type="entry name" value="DNA_pol_A_exo1"/>
    <property type="match status" value="1"/>
</dbReference>
<dbReference type="SUPFAM" id="SSF47819">
    <property type="entry name" value="HRDC-like"/>
    <property type="match status" value="1"/>
</dbReference>
<evidence type="ECO:0000256" key="8">
    <source>
        <dbReference type="ARBA" id="ARBA00043957"/>
    </source>
</evidence>
<evidence type="ECO:0000256" key="9">
    <source>
        <dbReference type="SAM" id="MobiDB-lite"/>
    </source>
</evidence>
<accession>A0A0D1BVI7</accession>
<dbReference type="GO" id="GO:0003727">
    <property type="term" value="F:single-stranded RNA binding"/>
    <property type="evidence" value="ECO:0000318"/>
    <property type="project" value="GO_Central"/>
</dbReference>